<evidence type="ECO:0000313" key="10">
    <source>
        <dbReference type="EMBL" id="KAG6966105.1"/>
    </source>
</evidence>
<dbReference type="InterPro" id="IPR021870">
    <property type="entry name" value="MVP_shoulder"/>
</dbReference>
<evidence type="ECO:0008006" key="12">
    <source>
        <dbReference type="Google" id="ProtNLM"/>
    </source>
</evidence>
<feature type="repeat" description="MVP" evidence="1">
    <location>
        <begin position="127"/>
        <end position="174"/>
    </location>
</feature>
<feature type="region of interest" description="Disordered" evidence="3">
    <location>
        <begin position="1517"/>
        <end position="1540"/>
    </location>
</feature>
<dbReference type="FunFam" id="2.30.30.550:FF:000001">
    <property type="entry name" value="major vault protein-like"/>
    <property type="match status" value="3"/>
</dbReference>
<feature type="domain" description="Major vault protein repeat" evidence="8">
    <location>
        <begin position="492"/>
        <end position="553"/>
    </location>
</feature>
<feature type="domain" description="CID" evidence="5">
    <location>
        <begin position="1084"/>
        <end position="1195"/>
    </location>
</feature>
<dbReference type="CDD" id="cd08825">
    <property type="entry name" value="MVP_shoulder"/>
    <property type="match status" value="1"/>
</dbReference>
<evidence type="ECO:0000259" key="7">
    <source>
        <dbReference type="Pfam" id="PF17794"/>
    </source>
</evidence>
<evidence type="ECO:0000259" key="6">
    <source>
        <dbReference type="Pfam" id="PF11978"/>
    </source>
</evidence>
<dbReference type="InterPro" id="IPR006569">
    <property type="entry name" value="CID_dom"/>
</dbReference>
<dbReference type="Pfam" id="PF17796">
    <property type="entry name" value="Vault_4"/>
    <property type="match status" value="1"/>
</dbReference>
<feature type="compositionally biased region" description="Acidic residues" evidence="3">
    <location>
        <begin position="352"/>
        <end position="362"/>
    </location>
</feature>
<feature type="repeat" description="MVP" evidence="1">
    <location>
        <begin position="228"/>
        <end position="282"/>
    </location>
</feature>
<evidence type="ECO:0000256" key="2">
    <source>
        <dbReference type="SAM" id="Coils"/>
    </source>
</evidence>
<dbReference type="InterPro" id="IPR041139">
    <property type="entry name" value="MVP_rep_dom"/>
</dbReference>
<sequence length="1758" mass="197055">MLSMTNNNDGGPRVIRLPPNKYVHVLDTNSNVSRVLAGPLTYTRQEHEHVITPPQNMIVLPAQQYVEVRNPVVRSEDGKIVRDAFDQAKLKHGEIEFRIFDKYPEPFPLYPGEEQVGEIRELRVVPVDTALRIRATRKTDKYVAGDEWLFVGPATYYPRVEEEIVTVVHAIVVKKNQAIKFRAEKKCTDSQAIERDAGEEWLVRTPGAYLPQIDEVHVETLQAHVLTQDTALHLRALRTFKDVYGISRRAGEEWLITTETTETHVQDVHEEIIGYLNATILTNRQYCIVVDPVVNGVQHRGTRELRKGEASFFLQPGEQLENGCVEDIIVLADDEAVLLQAVEPFVEHSDQEEGEPEGEDSESSTKKKLNGVRREAGERWMVHGPREYIPPIQVKVLETRRAIPLDVNEGVYVRERKTGHVRAVKGETYMLQATEELWSKYLSPAVEELLSSQVGGSAYVIDPTQSNKLTASLGRPWDTSKGAPRKRDPTRVVTFEVPHNAGIQVYDYKTTSSRILFGPTLVMLEPDEQFTVLRLSGGVPKEPNVIRTLCLQLGPDFMRDQIIVETSDHARLSLTIAYNWRFRVDSSKPADAAKVFNVKDFTGDACKTLASRIRGAVAVQNFDHFHKHSAQIIRTSIFGLDENNKLRDELIFPANNLCITNVDIQSAEPVDQLTRESLQKSVQLAIEITTKSQEARAKAIAMKEEEAAKGELLTQQLENQSSAEQARKNLVQLRAECKAVEEEAAAVSRARAQAQAAEIEGQAAVRQAELRAKAERIEHEAHVASIKEDQTLSVAHAERLAKVEVHKKRELMAIEAEKFQQMVSSVGQETLVALARAGPDGQVKMLEALGLSGYLITDGKSPVNLLGTAEGIIRGISQSEHDQTQRRAFDAALQLARLCSTRPVDSGPPRMSDNWRLDVKFQGRSIGLVGRLPAEKRSLLREFPRRLAVGTKAKLSAIPQKGFFCKFFAKNCEEMKVYMRKHGCALCVQFVASTFNFTLYLLVPVALKGLKCLHRLRKSGASPDSLKSLCTDRDGVVIGFIVSEVNVEMEEKLHERMKVMEELESTAKAISDTFGDPMLEFDLLIDQLDTKPSAIQACSKFIVRHQHLHDAICQKLAQTMDAMQSSKARASIVYVVHDVVKSVRANFPQKERNVKMRESALVLSLEKILFQLAQKLLGDAKHNPNVRAVFEFWTKWGLQYSAPLEDEDASKYDPILKIDETFEMLEREVSLVSDASSSPVKPSAPPEVVAFMKKHSIQPGPWEIYLGRASPQEMEELDAVLDLNTKYFGFNNWDSSEKGGRRGGEMFLHHYTKSIMPWLLHASTSNSSSGKRKRAKDSLALLRDAFLCTWDLDPTAARAVSDIDQFLLDDMWKKMEYVKCQNPSAFVFGKVRRVKTIQFANSPATDAIVKSVEDESKVKSSALVAELTKVFKLDTMAREMVAKVKSKSDLCYIAKEICHRCRHHMVANPSVHMVKLCQKILATKNPMKAYSSAMKSMISRQMKISMFDKEAKKKRKLESISASSSPVTESEASSSPHSELTDAELAAVKRRIPKPPKLLFKKVDLKTITYQETNDNGTVGVAVSGIPNAGRGLFNLSDHPWPAFSVVCIFGVRRITKEMHHDGLNKVARCGELGETFVVVNGTVRDVDKFQTQYGHRLMPFDGLVDADGSVGGFPNDRVYEYPADVYWDASGFYNNCILVPGCVIENPQDTTSPIVLNQLYIVTWKEVAVREEFFLAYGTSYYEDDEKTSTTSEGSSN</sequence>
<comment type="caution">
    <text evidence="10">The sequence shown here is derived from an EMBL/GenBank/DDBJ whole genome shotgun (WGS) entry which is preliminary data.</text>
</comment>
<protein>
    <recommendedName>
        <fullName evidence="12">CID domain-containing protein</fullName>
    </recommendedName>
</protein>
<evidence type="ECO:0000313" key="11">
    <source>
        <dbReference type="Proteomes" id="UP000709295"/>
    </source>
</evidence>
<feature type="repeat" description="MVP" evidence="1">
    <location>
        <begin position="333"/>
        <end position="406"/>
    </location>
</feature>
<dbReference type="FunFam" id="3.30.479.30:FF:000010">
    <property type="entry name" value="major vault protein-like"/>
    <property type="match status" value="1"/>
</dbReference>
<dbReference type="EMBL" id="JAENGY010000315">
    <property type="protein sequence ID" value="KAG6966105.1"/>
    <property type="molecule type" value="Genomic_DNA"/>
</dbReference>
<keyword evidence="11" id="KW-1185">Reference proteome</keyword>
<dbReference type="Pfam" id="PF01505">
    <property type="entry name" value="Vault"/>
    <property type="match status" value="4"/>
</dbReference>
<dbReference type="PANTHER" id="PTHR14165">
    <property type="entry name" value="MAJOR VAULT PROTEIN"/>
    <property type="match status" value="1"/>
</dbReference>
<dbReference type="InterPro" id="IPR039059">
    <property type="entry name" value="MVP"/>
</dbReference>
<dbReference type="GO" id="GO:0005634">
    <property type="term" value="C:nucleus"/>
    <property type="evidence" value="ECO:0007669"/>
    <property type="project" value="TreeGrafter"/>
</dbReference>
<dbReference type="PROSITE" id="PS51224">
    <property type="entry name" value="MVP"/>
    <property type="match status" value="5"/>
</dbReference>
<feature type="compositionally biased region" description="Low complexity" evidence="3">
    <location>
        <begin position="1519"/>
        <end position="1536"/>
    </location>
</feature>
<evidence type="ECO:0000256" key="3">
    <source>
        <dbReference type="SAM" id="MobiDB-lite"/>
    </source>
</evidence>
<dbReference type="Pfam" id="PF04818">
    <property type="entry name" value="CID"/>
    <property type="match status" value="1"/>
</dbReference>
<dbReference type="GO" id="GO:0005737">
    <property type="term" value="C:cytoplasm"/>
    <property type="evidence" value="ECO:0007669"/>
    <property type="project" value="UniProtKB-SubCell"/>
</dbReference>
<dbReference type="FunFam" id="2.30.30.570:FF:000002">
    <property type="entry name" value="Major vault protein-alpha"/>
    <property type="match status" value="1"/>
</dbReference>
<proteinExistence type="predicted"/>
<organism evidence="10 11">
    <name type="scientific">Phytophthora aleatoria</name>
    <dbReference type="NCBI Taxonomy" id="2496075"/>
    <lineage>
        <taxon>Eukaryota</taxon>
        <taxon>Sar</taxon>
        <taxon>Stramenopiles</taxon>
        <taxon>Oomycota</taxon>
        <taxon>Peronosporomycetes</taxon>
        <taxon>Peronosporales</taxon>
        <taxon>Peronosporaceae</taxon>
        <taxon>Phytophthora</taxon>
    </lineage>
</organism>
<dbReference type="FunFam" id="2.30.30.560:FF:000001">
    <property type="entry name" value="major vault protein-like"/>
    <property type="match status" value="1"/>
</dbReference>
<evidence type="ECO:0000259" key="5">
    <source>
        <dbReference type="Pfam" id="PF04818"/>
    </source>
</evidence>
<comment type="subcellular location">
    <subcellularLocation>
        <location evidence="1">Cytoplasm</location>
    </subcellularLocation>
</comment>
<evidence type="ECO:0000259" key="4">
    <source>
        <dbReference type="Pfam" id="PF01505"/>
    </source>
</evidence>
<feature type="repeat" description="MVP" evidence="1">
    <location>
        <begin position="175"/>
        <end position="227"/>
    </location>
</feature>
<feature type="domain" description="Major vault protein repeat" evidence="4">
    <location>
        <begin position="224"/>
        <end position="265"/>
    </location>
</feature>
<dbReference type="InterPro" id="IPR002499">
    <property type="entry name" value="Vault_N"/>
</dbReference>
<dbReference type="InterPro" id="IPR040989">
    <property type="entry name" value="Vault_3"/>
</dbReference>
<keyword evidence="1" id="KW-0963">Cytoplasm</keyword>
<dbReference type="FunFam" id="2.30.30.570:FF:000001">
    <property type="entry name" value="major vault protein-like"/>
    <property type="match status" value="1"/>
</dbReference>
<feature type="domain" description="Major vault protein repeat" evidence="4">
    <location>
        <begin position="124"/>
        <end position="159"/>
    </location>
</feature>
<dbReference type="InterPro" id="IPR041136">
    <property type="entry name" value="Vault_4"/>
</dbReference>
<reference evidence="10" key="1">
    <citation type="submission" date="2021-01" db="EMBL/GenBank/DDBJ databases">
        <title>Phytophthora aleatoria, a newly-described species from Pinus radiata is distinct from Phytophthora cactorum isolates based on comparative genomics.</title>
        <authorList>
            <person name="Mcdougal R."/>
            <person name="Panda P."/>
            <person name="Williams N."/>
            <person name="Studholme D.J."/>
        </authorList>
    </citation>
    <scope>NUCLEOTIDE SEQUENCE</scope>
    <source>
        <strain evidence="10">NZFS 4037</strain>
    </source>
</reference>
<keyword evidence="1" id="KW-0687">Ribonucleoprotein</keyword>
<evidence type="ECO:0000259" key="8">
    <source>
        <dbReference type="Pfam" id="PF17795"/>
    </source>
</evidence>
<feature type="repeat" description="MVP" evidence="1">
    <location>
        <begin position="284"/>
        <end position="332"/>
    </location>
</feature>
<feature type="region of interest" description="Disordered" evidence="3">
    <location>
        <begin position="346"/>
        <end position="372"/>
    </location>
</feature>
<dbReference type="InterPro" id="IPR041134">
    <property type="entry name" value="Vault_2"/>
</dbReference>
<feature type="domain" description="Major vault protein repeat" evidence="4">
    <location>
        <begin position="330"/>
        <end position="391"/>
    </location>
</feature>
<evidence type="ECO:0000256" key="1">
    <source>
        <dbReference type="PROSITE-ProRule" id="PRU00571"/>
    </source>
</evidence>
<evidence type="ECO:0000259" key="9">
    <source>
        <dbReference type="Pfam" id="PF17796"/>
    </source>
</evidence>
<feature type="domain" description="Major vault protein repeat" evidence="7">
    <location>
        <begin position="280"/>
        <end position="323"/>
    </location>
</feature>
<keyword evidence="2" id="KW-0175">Coiled coil</keyword>
<name>A0A8J5J8I4_9STRA</name>
<dbReference type="Pfam" id="PF17795">
    <property type="entry name" value="Vault_3"/>
    <property type="match status" value="1"/>
</dbReference>
<dbReference type="Pfam" id="PF17794">
    <property type="entry name" value="Vault_2"/>
    <property type="match status" value="2"/>
</dbReference>
<dbReference type="Pfam" id="PF11978">
    <property type="entry name" value="MVP_shoulder"/>
    <property type="match status" value="1"/>
</dbReference>
<accession>A0A8J5J8I4</accession>
<feature type="coiled-coil region" evidence="2">
    <location>
        <begin position="700"/>
        <end position="760"/>
    </location>
</feature>
<dbReference type="PANTHER" id="PTHR14165:SF3">
    <property type="entry name" value="MAJOR VAULT PROTEIN"/>
    <property type="match status" value="1"/>
</dbReference>
<dbReference type="GO" id="GO:1990904">
    <property type="term" value="C:ribonucleoprotein complex"/>
    <property type="evidence" value="ECO:0007669"/>
    <property type="project" value="UniProtKB-UniRule"/>
</dbReference>
<feature type="domain" description="Major vault protein repeat" evidence="7">
    <location>
        <begin position="57"/>
        <end position="119"/>
    </location>
</feature>
<dbReference type="Proteomes" id="UP000709295">
    <property type="component" value="Unassembled WGS sequence"/>
</dbReference>
<feature type="domain" description="Major vault protein repeat" evidence="9">
    <location>
        <begin position="402"/>
        <end position="451"/>
    </location>
</feature>
<feature type="domain" description="Major vault protein repeat" evidence="4">
    <location>
        <begin position="172"/>
        <end position="211"/>
    </location>
</feature>
<gene>
    <name evidence="10" type="ORF">JG688_00006931</name>
</gene>
<feature type="domain" description="Major vault protein shoulder" evidence="6">
    <location>
        <begin position="554"/>
        <end position="671"/>
    </location>
</feature>